<feature type="domain" description="GGDEF" evidence="5">
    <location>
        <begin position="731"/>
        <end position="860"/>
    </location>
</feature>
<dbReference type="EMBL" id="FXWV01000001">
    <property type="protein sequence ID" value="SMR69379.1"/>
    <property type="molecule type" value="Genomic_DNA"/>
</dbReference>
<dbReference type="Pfam" id="PF00990">
    <property type="entry name" value="GGDEF"/>
    <property type="match status" value="1"/>
</dbReference>
<dbReference type="CDD" id="cd01949">
    <property type="entry name" value="GGDEF"/>
    <property type="match status" value="1"/>
</dbReference>
<dbReference type="InterPro" id="IPR043128">
    <property type="entry name" value="Rev_trsase/Diguanyl_cyclase"/>
</dbReference>
<dbReference type="PANTHER" id="PTHR44757">
    <property type="entry name" value="DIGUANYLATE CYCLASE DGCP"/>
    <property type="match status" value="1"/>
</dbReference>
<evidence type="ECO:0000259" key="3">
    <source>
        <dbReference type="PROSITE" id="PS50112"/>
    </source>
</evidence>
<dbReference type="Proteomes" id="UP001159257">
    <property type="component" value="Unassembled WGS sequence"/>
</dbReference>
<keyword evidence="2" id="KW-0472">Membrane</keyword>
<keyword evidence="2" id="KW-1133">Transmembrane helix</keyword>
<organism evidence="6 7">
    <name type="scientific">Marinobacterium sediminicola</name>
    <dbReference type="NCBI Taxonomy" id="518898"/>
    <lineage>
        <taxon>Bacteria</taxon>
        <taxon>Pseudomonadati</taxon>
        <taxon>Pseudomonadota</taxon>
        <taxon>Gammaproteobacteria</taxon>
        <taxon>Oceanospirillales</taxon>
        <taxon>Oceanospirillaceae</taxon>
        <taxon>Marinobacterium</taxon>
    </lineage>
</organism>
<reference evidence="6 7" key="1">
    <citation type="submission" date="2017-05" db="EMBL/GenBank/DDBJ databases">
        <authorList>
            <person name="Varghese N."/>
            <person name="Submissions S."/>
        </authorList>
    </citation>
    <scope>NUCLEOTIDE SEQUENCE [LARGE SCALE GENOMIC DNA]</scope>
    <source>
        <strain evidence="6 7">CGMCC 1.7287</strain>
    </source>
</reference>
<dbReference type="SMART" id="SM00086">
    <property type="entry name" value="PAC"/>
    <property type="match status" value="2"/>
</dbReference>
<dbReference type="PROSITE" id="PS50113">
    <property type="entry name" value="PAC"/>
    <property type="match status" value="1"/>
</dbReference>
<dbReference type="SMART" id="SM00267">
    <property type="entry name" value="GGDEF"/>
    <property type="match status" value="1"/>
</dbReference>
<feature type="domain" description="PAS" evidence="3">
    <location>
        <begin position="318"/>
        <end position="363"/>
    </location>
</feature>
<dbReference type="NCBIfam" id="TIGR00229">
    <property type="entry name" value="sensory_box"/>
    <property type="match status" value="3"/>
</dbReference>
<dbReference type="InterPro" id="IPR029787">
    <property type="entry name" value="Nucleotide_cyclase"/>
</dbReference>
<feature type="domain" description="PAC" evidence="4">
    <location>
        <begin position="389"/>
        <end position="443"/>
    </location>
</feature>
<keyword evidence="7" id="KW-1185">Reference proteome</keyword>
<dbReference type="PROSITE" id="PS50887">
    <property type="entry name" value="GGDEF"/>
    <property type="match status" value="1"/>
</dbReference>
<dbReference type="NCBIfam" id="TIGR00254">
    <property type="entry name" value="GGDEF"/>
    <property type="match status" value="1"/>
</dbReference>
<dbReference type="InterPro" id="IPR000014">
    <property type="entry name" value="PAS"/>
</dbReference>
<dbReference type="SUPFAM" id="SSF55785">
    <property type="entry name" value="PYP-like sensor domain (PAS domain)"/>
    <property type="match status" value="3"/>
</dbReference>
<feature type="domain" description="PAS" evidence="3">
    <location>
        <begin position="566"/>
        <end position="636"/>
    </location>
</feature>
<evidence type="ECO:0000259" key="4">
    <source>
        <dbReference type="PROSITE" id="PS50113"/>
    </source>
</evidence>
<feature type="coiled-coil region" evidence="1">
    <location>
        <begin position="680"/>
        <end position="712"/>
    </location>
</feature>
<feature type="transmembrane region" description="Helical" evidence="2">
    <location>
        <begin position="20"/>
        <end position="43"/>
    </location>
</feature>
<evidence type="ECO:0000256" key="1">
    <source>
        <dbReference type="SAM" id="Coils"/>
    </source>
</evidence>
<comment type="caution">
    <text evidence="6">The sequence shown here is derived from an EMBL/GenBank/DDBJ whole genome shotgun (WGS) entry which is preliminary data.</text>
</comment>
<evidence type="ECO:0000313" key="6">
    <source>
        <dbReference type="EMBL" id="SMR69379.1"/>
    </source>
</evidence>
<gene>
    <name evidence="6" type="ORF">SAMN04487964_101237</name>
</gene>
<keyword evidence="1" id="KW-0175">Coiled coil</keyword>
<evidence type="ECO:0000313" key="7">
    <source>
        <dbReference type="Proteomes" id="UP001159257"/>
    </source>
</evidence>
<dbReference type="Pfam" id="PF08448">
    <property type="entry name" value="PAS_4"/>
    <property type="match status" value="2"/>
</dbReference>
<dbReference type="RefSeq" id="WP_239042000.1">
    <property type="nucleotide sequence ID" value="NZ_BAAAEY010000002.1"/>
</dbReference>
<dbReference type="InterPro" id="IPR000700">
    <property type="entry name" value="PAS-assoc_C"/>
</dbReference>
<dbReference type="SMART" id="SM00091">
    <property type="entry name" value="PAS"/>
    <property type="match status" value="3"/>
</dbReference>
<dbReference type="InterPro" id="IPR000160">
    <property type="entry name" value="GGDEF_dom"/>
</dbReference>
<evidence type="ECO:0000259" key="5">
    <source>
        <dbReference type="PROSITE" id="PS50887"/>
    </source>
</evidence>
<protein>
    <submittedName>
        <fullName evidence="6">PAS domain S-box-containing protein/diguanylate cyclase (GGDEF) domain-containing protein</fullName>
    </submittedName>
</protein>
<dbReference type="Gene3D" id="3.30.450.20">
    <property type="entry name" value="PAS domain"/>
    <property type="match status" value="3"/>
</dbReference>
<dbReference type="CDD" id="cd00130">
    <property type="entry name" value="PAS"/>
    <property type="match status" value="2"/>
</dbReference>
<dbReference type="PROSITE" id="PS50112">
    <property type="entry name" value="PAS"/>
    <property type="match status" value="2"/>
</dbReference>
<dbReference type="SUPFAM" id="SSF55073">
    <property type="entry name" value="Nucleotide cyclase"/>
    <property type="match status" value="1"/>
</dbReference>
<dbReference type="Pfam" id="PF08447">
    <property type="entry name" value="PAS_3"/>
    <property type="match status" value="1"/>
</dbReference>
<sequence>MTSSPLHVSDKSSLDLRWYGHPVIIGALVLLVIITVMLGWGLYRDYQYTLQSAGERLQTQLRAYGSAVDIAFISAENVLHGTSLALESQPEFFSEQDHFRPLLLRSMMKSPTLGSLVLYSPKGQLVASVGRLSDQDQQVPPWVNDAIARGVHSAMGIYNGELGSLKLVYGADGEVAGALLATLESDEIKSELERGDDYGNQHLMLLDNQNRVMVVANTDEVEAELALWQDLQLSRELDDFTAFGTRLVPGQNYLFAIRQLGQQPIRAIAAISWENVLEGWKFRTFVACSSFGALILVALLLLMRWQDSLRRERKTANDLAHLHQAIEQIPSPIVITDLSSRIIYANPAYLARSGLMATQVVGQKPSIISSGQTPSATYRKLWSSLNRGVAWEGEFINRMGDGRERVEEALITPVRDTDGRVASYFAINTDVTEKREYERRLFRYREIVNASEELMALLDPDLNHIQVNSCYQRYHGRSRSEIEGQPLSAFYDEKLFSELILPRLDEALQGSSFVLEAWLEFAGLGRRFCRITANPIKGESECVESLVFNLADMTERKLSEEALQSSEERFRALSEFSPIGIFEADSGGRNIYANRYLGEMVGRTLNQLQEEGWAGFLHPDDLEYVMNGWRKLIKQQISSWQCEARMLAHEDEPRWFRCAVRRYEGASEGELRYIGMVLDITEQVKHRDALERKNAELELLSTTDNLTQLANRARIEDLLAQGVHRYERHGAGFAVIMLDIDHFKQVNDTCGHAVGDQVLRQLAELMRENTRLTDCPGRWGGEEFMIICPDTDLEGAHRLAENLRHRIEQVKFPVIGQRTCSFGVAAIRPGDQERELLKRADDALYRAKHNGRNQVVTERLPVTDKAVPE</sequence>
<dbReference type="InterPro" id="IPR013655">
    <property type="entry name" value="PAS_fold_3"/>
</dbReference>
<accession>A0ABY1RW59</accession>
<keyword evidence="2" id="KW-0812">Transmembrane</keyword>
<proteinExistence type="predicted"/>
<dbReference type="InterPro" id="IPR001610">
    <property type="entry name" value="PAC"/>
</dbReference>
<dbReference type="InterPro" id="IPR052155">
    <property type="entry name" value="Biofilm_reg_signaling"/>
</dbReference>
<dbReference type="Gene3D" id="3.30.70.270">
    <property type="match status" value="1"/>
</dbReference>
<feature type="transmembrane region" description="Helical" evidence="2">
    <location>
        <begin position="285"/>
        <end position="305"/>
    </location>
</feature>
<name>A0ABY1RW59_9GAMM</name>
<dbReference type="InterPro" id="IPR013656">
    <property type="entry name" value="PAS_4"/>
</dbReference>
<dbReference type="InterPro" id="IPR035965">
    <property type="entry name" value="PAS-like_dom_sf"/>
</dbReference>
<evidence type="ECO:0000256" key="2">
    <source>
        <dbReference type="SAM" id="Phobius"/>
    </source>
</evidence>
<dbReference type="PANTHER" id="PTHR44757:SF2">
    <property type="entry name" value="BIOFILM ARCHITECTURE MAINTENANCE PROTEIN MBAA"/>
    <property type="match status" value="1"/>
</dbReference>